<dbReference type="GO" id="GO:1904262">
    <property type="term" value="P:negative regulation of TORC1 signaling"/>
    <property type="evidence" value="ECO:0007669"/>
    <property type="project" value="UniProtKB-ARBA"/>
</dbReference>
<dbReference type="PANTHER" id="PTHR12474">
    <property type="entry name" value="P53 REGULATED PA26 NUCLEAR PROTEIN SESTRIN"/>
    <property type="match status" value="1"/>
</dbReference>
<evidence type="ECO:0000256" key="4">
    <source>
        <dbReference type="ARBA" id="ARBA00023002"/>
    </source>
</evidence>
<dbReference type="InterPro" id="IPR029032">
    <property type="entry name" value="AhpD-like"/>
</dbReference>
<dbReference type="GO" id="GO:0070728">
    <property type="term" value="F:L-leucine binding"/>
    <property type="evidence" value="ECO:0007669"/>
    <property type="project" value="TreeGrafter"/>
</dbReference>
<name>A0A4Y5NGZ9_HALDI</name>
<evidence type="ECO:0000256" key="6">
    <source>
        <dbReference type="SAM" id="MobiDB-lite"/>
    </source>
</evidence>
<evidence type="ECO:0000256" key="2">
    <source>
        <dbReference type="ARBA" id="ARBA00008350"/>
    </source>
</evidence>
<organism evidence="7">
    <name type="scientific">Haliotis discus discus</name>
    <name type="common">disc abalone</name>
    <dbReference type="NCBI Taxonomy" id="91233"/>
    <lineage>
        <taxon>Eukaryota</taxon>
        <taxon>Metazoa</taxon>
        <taxon>Spiralia</taxon>
        <taxon>Lophotrochozoa</taxon>
        <taxon>Mollusca</taxon>
        <taxon>Gastropoda</taxon>
        <taxon>Vetigastropoda</taxon>
        <taxon>Lepetellida</taxon>
        <taxon>Haliotoidea</taxon>
        <taxon>Haliotidae</taxon>
        <taxon>Haliotis</taxon>
    </lineage>
</organism>
<gene>
    <name evidence="7" type="primary">SESN1</name>
</gene>
<dbReference type="GO" id="GO:1901031">
    <property type="term" value="P:regulation of response to reactive oxygen species"/>
    <property type="evidence" value="ECO:0007669"/>
    <property type="project" value="InterPro"/>
</dbReference>
<evidence type="ECO:0000256" key="3">
    <source>
        <dbReference type="ARBA" id="ARBA00022490"/>
    </source>
</evidence>
<evidence type="ECO:0000256" key="5">
    <source>
        <dbReference type="ARBA" id="ARBA00049242"/>
    </source>
</evidence>
<dbReference type="GO" id="GO:0016239">
    <property type="term" value="P:positive regulation of macroautophagy"/>
    <property type="evidence" value="ECO:0007669"/>
    <property type="project" value="TreeGrafter"/>
</dbReference>
<reference evidence="7" key="1">
    <citation type="submission" date="2018-04" db="EMBL/GenBank/DDBJ databases">
        <title>Molecular characterization of Sestrin 1 from disk abalone.</title>
        <authorList>
            <person name="Liyanage D.S."/>
            <person name="Lee J."/>
        </authorList>
    </citation>
    <scope>NUCLEOTIDE SEQUENCE</scope>
</reference>
<comment type="similarity">
    <text evidence="2">Belongs to the sestrin family.</text>
</comment>
<dbReference type="GO" id="GO:1990253">
    <property type="term" value="P:cellular response to leucine starvation"/>
    <property type="evidence" value="ECO:0007669"/>
    <property type="project" value="TreeGrafter"/>
</dbReference>
<comment type="subcellular location">
    <subcellularLocation>
        <location evidence="1">Cytoplasm</location>
    </subcellularLocation>
</comment>
<dbReference type="GO" id="GO:0016684">
    <property type="term" value="F:oxidoreductase activity, acting on peroxide as acceptor"/>
    <property type="evidence" value="ECO:0007669"/>
    <property type="project" value="TreeGrafter"/>
</dbReference>
<proteinExistence type="evidence at transcript level"/>
<dbReference type="GO" id="GO:0071233">
    <property type="term" value="P:cellular response to L-leucine"/>
    <property type="evidence" value="ECO:0007669"/>
    <property type="project" value="TreeGrafter"/>
</dbReference>
<feature type="region of interest" description="Disordered" evidence="6">
    <location>
        <begin position="296"/>
        <end position="326"/>
    </location>
</feature>
<evidence type="ECO:0000313" key="7">
    <source>
        <dbReference type="EMBL" id="QCW12716.1"/>
    </source>
</evidence>
<dbReference type="EMBL" id="MH197144">
    <property type="protein sequence ID" value="QCW12716.1"/>
    <property type="molecule type" value="mRNA"/>
</dbReference>
<dbReference type="FunFam" id="1.20.1290.10:FF:000001">
    <property type="entry name" value="Sestrin 1"/>
    <property type="match status" value="1"/>
</dbReference>
<comment type="catalytic activity">
    <reaction evidence="5">
        <text>a hydroperoxide + L-cysteinyl-[protein] = S-hydroxy-L-cysteinyl-[protein] + an alcohol</text>
        <dbReference type="Rhea" id="RHEA:67124"/>
        <dbReference type="Rhea" id="RHEA-COMP:10131"/>
        <dbReference type="Rhea" id="RHEA-COMP:17193"/>
        <dbReference type="ChEBI" id="CHEBI:29950"/>
        <dbReference type="ChEBI" id="CHEBI:30879"/>
        <dbReference type="ChEBI" id="CHEBI:35924"/>
        <dbReference type="ChEBI" id="CHEBI:61973"/>
    </reaction>
    <physiologicalReaction direction="left-to-right" evidence="5">
        <dbReference type="Rhea" id="RHEA:67125"/>
    </physiologicalReaction>
</comment>
<sequence>MADEVVLTSLRDVESLRFFHVVCHRDSAARRLGLESVRKTFDAWLDGYGSPRQIYGETGINGFQPIVTEYLPELLCLSIQCPFDDVREALADILDDVKKRGRGLQVPRRLEQGASHFISEKEIVPVDTPDDKTRTLFVDAFLQNNRLEHITQLMGYHPDYLECFLRTQHYLLKEDGPLPFEYRHYIAIMAAGRHQCSYLIKLQSHEFLLQGGDPDWLKGLERIPRKLKDLNEINKILAHRPWLITKDHIEKLTRGKDSWSVSEVVHALVIMAQFHALSSFVFGCGINQEVDQDGGYTFRPPSVSDASEVDYSSDGSSSGENCSEFEGGGLSVLMEKMRALTEAREEEMTQDELLKRFQHVESQNALITTNAQPPSPKSDILCYVDDTTFQYEDFAKRGSASEIPTFRAQDYSWEDQGFSLANRLYTDVGNLLDEKFNVAYNLTYYTMGDNTSVDTTAFRRTIWNYIHCMYGIRHDDYNYGEVNQLLERNLKAYIKTVTCYPERLKKKDYDGVMREFKHSEKVHVNLMLFEARLQAELLYSLRAVMRHMT</sequence>
<dbReference type="Gene3D" id="1.20.1290.10">
    <property type="entry name" value="AhpD-like"/>
    <property type="match status" value="1"/>
</dbReference>
<evidence type="ECO:0000256" key="1">
    <source>
        <dbReference type="ARBA" id="ARBA00004496"/>
    </source>
</evidence>
<dbReference type="PANTHER" id="PTHR12474:SF0">
    <property type="entry name" value="SESTRIN HOMOLOG"/>
    <property type="match status" value="1"/>
</dbReference>
<accession>A0A4Y5NGZ9</accession>
<dbReference type="SUPFAM" id="SSF69118">
    <property type="entry name" value="AhpD-like"/>
    <property type="match status" value="1"/>
</dbReference>
<dbReference type="AlphaFoldDB" id="A0A4Y5NGZ9"/>
<keyword evidence="3" id="KW-0963">Cytoplasm</keyword>
<keyword evidence="4" id="KW-0560">Oxidoreductase</keyword>
<dbReference type="GO" id="GO:0005737">
    <property type="term" value="C:cytoplasm"/>
    <property type="evidence" value="ECO:0007669"/>
    <property type="project" value="UniProtKB-SubCell"/>
</dbReference>
<dbReference type="InterPro" id="IPR006730">
    <property type="entry name" value="Sestrin"/>
</dbReference>
<feature type="compositionally biased region" description="Low complexity" evidence="6">
    <location>
        <begin position="309"/>
        <end position="324"/>
    </location>
</feature>
<dbReference type="GO" id="GO:0005634">
    <property type="term" value="C:nucleus"/>
    <property type="evidence" value="ECO:0007669"/>
    <property type="project" value="InterPro"/>
</dbReference>
<protein>
    <submittedName>
        <fullName evidence="7">Sestrin 1</fullName>
    </submittedName>
</protein>
<dbReference type="Pfam" id="PF04636">
    <property type="entry name" value="PA26"/>
    <property type="match status" value="1"/>
</dbReference>